<evidence type="ECO:0000313" key="2">
    <source>
        <dbReference type="EMBL" id="QIL48820.1"/>
    </source>
</evidence>
<dbReference type="SUPFAM" id="SSF48208">
    <property type="entry name" value="Six-hairpin glycosidases"/>
    <property type="match status" value="1"/>
</dbReference>
<dbReference type="Pfam" id="PF03633">
    <property type="entry name" value="Glyco_hydro_65C"/>
    <property type="match status" value="1"/>
</dbReference>
<accession>A0A6G8AV08</accession>
<evidence type="ECO:0000313" key="3">
    <source>
        <dbReference type="Proteomes" id="UP000501747"/>
    </source>
</evidence>
<proteinExistence type="predicted"/>
<keyword evidence="3" id="KW-1185">Reference proteome</keyword>
<protein>
    <recommendedName>
        <fullName evidence="1">Glycoside hydrolase family 65 C-terminal domain-containing protein</fullName>
    </recommendedName>
</protein>
<sequence length="84" mass="9493">MASTLHITLSAFAGLDIRGEVIKFDPHLPERWSELTFTFSKQSVRFKVTINKDKMIVCVNKDCVVMIGSELVSLKKGSENEITY</sequence>
<reference evidence="2 3" key="1">
    <citation type="submission" date="2020-03" db="EMBL/GenBank/DDBJ databases">
        <title>Vagococcus sp. nov., isolated from beetles.</title>
        <authorList>
            <person name="Hyun D.-W."/>
            <person name="Bae J.-W."/>
        </authorList>
    </citation>
    <scope>NUCLEOTIDE SEQUENCE [LARGE SCALE GENOMIC DNA]</scope>
    <source>
        <strain evidence="2 3">HDW17B</strain>
    </source>
</reference>
<dbReference type="AlphaFoldDB" id="A0A6G8AV08"/>
<dbReference type="Proteomes" id="UP000501747">
    <property type="component" value="Chromosome"/>
</dbReference>
<dbReference type="GO" id="GO:0005975">
    <property type="term" value="P:carbohydrate metabolic process"/>
    <property type="evidence" value="ECO:0007669"/>
    <property type="project" value="InterPro"/>
</dbReference>
<dbReference type="EMBL" id="CP049887">
    <property type="protein sequence ID" value="QIL48820.1"/>
    <property type="molecule type" value="Genomic_DNA"/>
</dbReference>
<name>A0A6G8AV08_9ENTE</name>
<evidence type="ECO:0000259" key="1">
    <source>
        <dbReference type="Pfam" id="PF03633"/>
    </source>
</evidence>
<dbReference type="KEGG" id="vhy:G7082_10020"/>
<dbReference type="Gene3D" id="2.60.420.10">
    <property type="entry name" value="Maltose phosphorylase, domain 3"/>
    <property type="match status" value="1"/>
</dbReference>
<dbReference type="RefSeq" id="WP_166034952.1">
    <property type="nucleotide sequence ID" value="NZ_CP049887.1"/>
</dbReference>
<dbReference type="InterPro" id="IPR008928">
    <property type="entry name" value="6-hairpin_glycosidase_sf"/>
</dbReference>
<feature type="domain" description="Glycoside hydrolase family 65 C-terminal" evidence="1">
    <location>
        <begin position="15"/>
        <end position="60"/>
    </location>
</feature>
<gene>
    <name evidence="2" type="ORF">G7082_10020</name>
</gene>
<dbReference type="InterPro" id="IPR005194">
    <property type="entry name" value="Glyco_hydro_65_C"/>
</dbReference>
<organism evidence="2 3">
    <name type="scientific">Vagococcus hydrophili</name>
    <dbReference type="NCBI Taxonomy" id="2714947"/>
    <lineage>
        <taxon>Bacteria</taxon>
        <taxon>Bacillati</taxon>
        <taxon>Bacillota</taxon>
        <taxon>Bacilli</taxon>
        <taxon>Lactobacillales</taxon>
        <taxon>Enterococcaceae</taxon>
        <taxon>Vagococcus</taxon>
    </lineage>
</organism>